<dbReference type="SUPFAM" id="SSF47226">
    <property type="entry name" value="Histidine-containing phosphotransfer domain, HPT domain"/>
    <property type="match status" value="1"/>
</dbReference>
<organism evidence="3 4">
    <name type="scientific">Vibrio splendidus</name>
    <dbReference type="NCBI Taxonomy" id="29497"/>
    <lineage>
        <taxon>Bacteria</taxon>
        <taxon>Pseudomonadati</taxon>
        <taxon>Pseudomonadota</taxon>
        <taxon>Gammaproteobacteria</taxon>
        <taxon>Vibrionales</taxon>
        <taxon>Vibrionaceae</taxon>
        <taxon>Vibrio</taxon>
    </lineage>
</organism>
<dbReference type="InterPro" id="IPR036641">
    <property type="entry name" value="HPT_dom_sf"/>
</dbReference>
<dbReference type="GO" id="GO:0000160">
    <property type="term" value="P:phosphorelay signal transduction system"/>
    <property type="evidence" value="ECO:0007669"/>
    <property type="project" value="UniProtKB-KW"/>
</dbReference>
<proteinExistence type="predicted"/>
<keyword evidence="1" id="KW-0902">Two-component regulatory system</keyword>
<dbReference type="InterPro" id="IPR008207">
    <property type="entry name" value="Sig_transdc_His_kin_Hpt_dom"/>
</dbReference>
<dbReference type="AlphaFoldDB" id="A0A837P097"/>
<name>A0A837P097_VIBSP</name>
<sequence>MQSGPSKSNNIDWLNSYPSDQRIYLAEVYISVMQEDLEQLRDTKPERATTLQIMHRIKGGLSSIGHLPLEQLIKVEEQDLKAGNNNVEQTNLNTIKLISHSVESIEDWLNINNVGN</sequence>
<accession>A0A837P097</accession>
<evidence type="ECO:0000256" key="1">
    <source>
        <dbReference type="ARBA" id="ARBA00023012"/>
    </source>
</evidence>
<protein>
    <recommendedName>
        <fullName evidence="2">HPt domain-containing protein</fullName>
    </recommendedName>
</protein>
<evidence type="ECO:0000313" key="4">
    <source>
        <dbReference type="Proteomes" id="UP000050463"/>
    </source>
</evidence>
<evidence type="ECO:0000259" key="2">
    <source>
        <dbReference type="Pfam" id="PF01627"/>
    </source>
</evidence>
<dbReference type="Pfam" id="PF01627">
    <property type="entry name" value="Hpt"/>
    <property type="match status" value="1"/>
</dbReference>
<gene>
    <name evidence="3" type="ORF">AN168_00065</name>
</gene>
<evidence type="ECO:0000313" key="3">
    <source>
        <dbReference type="EMBL" id="KPL95734.1"/>
    </source>
</evidence>
<dbReference type="GO" id="GO:0004672">
    <property type="term" value="F:protein kinase activity"/>
    <property type="evidence" value="ECO:0007669"/>
    <property type="project" value="UniProtKB-ARBA"/>
</dbReference>
<dbReference type="RefSeq" id="WP_054545529.1">
    <property type="nucleotide sequence ID" value="NZ_LIZK01000001.1"/>
</dbReference>
<comment type="caution">
    <text evidence="3">The sequence shown here is derived from an EMBL/GenBank/DDBJ whole genome shotgun (WGS) entry which is preliminary data.</text>
</comment>
<feature type="domain" description="HPt" evidence="2">
    <location>
        <begin position="27"/>
        <end position="98"/>
    </location>
</feature>
<dbReference type="Gene3D" id="1.20.120.160">
    <property type="entry name" value="HPT domain"/>
    <property type="match status" value="1"/>
</dbReference>
<dbReference type="Proteomes" id="UP000050463">
    <property type="component" value="Unassembled WGS sequence"/>
</dbReference>
<dbReference type="EMBL" id="LIZK01000001">
    <property type="protein sequence ID" value="KPL95734.1"/>
    <property type="molecule type" value="Genomic_DNA"/>
</dbReference>
<reference evidence="3 4" key="1">
    <citation type="submission" date="2015-08" db="EMBL/GenBank/DDBJ databases">
        <title>Draft Genome Sequence of Vibrio splendidus UCD-SED7.</title>
        <authorList>
            <person name="Lee R.D."/>
            <person name="Lang J.M."/>
            <person name="Coil D.A."/>
            <person name="Jospin G."/>
            <person name="Eisen J.A."/>
        </authorList>
    </citation>
    <scope>NUCLEOTIDE SEQUENCE [LARGE SCALE GENOMIC DNA]</scope>
    <source>
        <strain evidence="3 4">UCD-SED7</strain>
    </source>
</reference>